<evidence type="ECO:0000256" key="6">
    <source>
        <dbReference type="SAM" id="MobiDB-lite"/>
    </source>
</evidence>
<dbReference type="PANTHER" id="PTHR13556:SF2">
    <property type="entry name" value="TRANSCRIPTIONAL ADAPTER 3"/>
    <property type="match status" value="1"/>
</dbReference>
<dbReference type="InterPro" id="IPR019340">
    <property type="entry name" value="Histone_AcTrfase_su3"/>
</dbReference>
<evidence type="ECO:0000256" key="3">
    <source>
        <dbReference type="ARBA" id="ARBA00023015"/>
    </source>
</evidence>
<name>A0A8H3TUI0_9TREE</name>
<accession>A0A8H3TUI0</accession>
<organism evidence="7 8">
    <name type="scientific">Naganishia liquefaciens</name>
    <dbReference type="NCBI Taxonomy" id="104408"/>
    <lineage>
        <taxon>Eukaryota</taxon>
        <taxon>Fungi</taxon>
        <taxon>Dikarya</taxon>
        <taxon>Basidiomycota</taxon>
        <taxon>Agaricomycotina</taxon>
        <taxon>Tremellomycetes</taxon>
        <taxon>Filobasidiales</taxon>
        <taxon>Filobasidiaceae</taxon>
        <taxon>Naganishia</taxon>
    </lineage>
</organism>
<keyword evidence="5" id="KW-0539">Nucleus</keyword>
<dbReference type="AlphaFoldDB" id="A0A8H3TUI0"/>
<feature type="compositionally biased region" description="Basic and acidic residues" evidence="6">
    <location>
        <begin position="86"/>
        <end position="99"/>
    </location>
</feature>
<keyword evidence="3" id="KW-0805">Transcription regulation</keyword>
<feature type="compositionally biased region" description="Polar residues" evidence="6">
    <location>
        <begin position="239"/>
        <end position="266"/>
    </location>
</feature>
<gene>
    <name evidence="7" type="ORF">NliqN6_3701</name>
</gene>
<evidence type="ECO:0000256" key="2">
    <source>
        <dbReference type="ARBA" id="ARBA00005330"/>
    </source>
</evidence>
<comment type="subcellular location">
    <subcellularLocation>
        <location evidence="1">Nucleus</location>
    </subcellularLocation>
</comment>
<feature type="compositionally biased region" description="Polar residues" evidence="6">
    <location>
        <begin position="187"/>
        <end position="203"/>
    </location>
</feature>
<evidence type="ECO:0000313" key="7">
    <source>
        <dbReference type="EMBL" id="GHJ87299.1"/>
    </source>
</evidence>
<evidence type="ECO:0000256" key="5">
    <source>
        <dbReference type="ARBA" id="ARBA00023242"/>
    </source>
</evidence>
<proteinExistence type="inferred from homology"/>
<feature type="compositionally biased region" description="Basic residues" evidence="6">
    <location>
        <begin position="299"/>
        <end position="309"/>
    </location>
</feature>
<keyword evidence="8" id="KW-1185">Reference proteome</keyword>
<evidence type="ECO:0000256" key="4">
    <source>
        <dbReference type="ARBA" id="ARBA00023163"/>
    </source>
</evidence>
<feature type="region of interest" description="Disordered" evidence="6">
    <location>
        <begin position="465"/>
        <end position="515"/>
    </location>
</feature>
<protein>
    <submittedName>
        <fullName evidence="7">Uncharacterized protein</fullName>
    </submittedName>
</protein>
<dbReference type="EMBL" id="BLZA01000021">
    <property type="protein sequence ID" value="GHJ87299.1"/>
    <property type="molecule type" value="Genomic_DNA"/>
</dbReference>
<dbReference type="GO" id="GO:0003713">
    <property type="term" value="F:transcription coactivator activity"/>
    <property type="evidence" value="ECO:0007669"/>
    <property type="project" value="TreeGrafter"/>
</dbReference>
<sequence>MPPAENIPRPPIGYYLFDTYGSQPRSAPIPEAPTADELQSMLISLSALQNSANKRAKSTADAIKVGRESLARSAYAYKLGGDEADVTGKLKRGGDEKGVFKKGLGAGYPRAPTGGLGSESRRKDGSINGVKIKREASASPAPTTASEYARPSSSRLGTPVDHASERANIKNKKRKVTHHGSPEPDSASVTSFRGRAGSTTREGSVSGGQDRAASYAGSHAERPSLVNQSQGSGLKVKLSLSNSGKNRSSLPPSDNGTSPLQHSQLPATGIESAIQQAINFSIPTPSTPAYESLVPVRPPRPHPPKPLPKRQKDVNQDFSTVKHVTQNVQWTTFWNGVEPYLKDFGEEELAMLGFRPEDVEPFIVPPLGKHYQDIWDEEDSALPFASTSGSGPPAVNAWDFGAKTTRPSTRRLSLERTYVPVNEMVEEDLWDEAKGLGGFNERTVAALMRVADPVAQKAFKAAAPPVPVDAKPPTTPKGKVPELQVNGDTVSPKVGQLQRTPHRDPVESVASDNEEALATWPIRPHRISSPPKRANEREKAATLDVEVAQVDQGVAREMRLLGLLGEEETVDWSLREDDEISCALRQCQRLLKTQVAVNNARKDRLLQVTKERLAYSEYKKVLEGLEKLIEQAWVKRYAALKKAGKKQKGKAKEHAAVVATAAGDMAAVANRREGVPPLSDQVKLAMDARRRWLSTVGAALENDPVVGRYRGLPVASIYAGIDERGREVQPLRAQERDVEEEG</sequence>
<feature type="compositionally biased region" description="Low complexity" evidence="6">
    <location>
        <begin position="137"/>
        <end position="146"/>
    </location>
</feature>
<comment type="similarity">
    <text evidence="2">Belongs to the NGG1 family.</text>
</comment>
<dbReference type="GO" id="GO:0000124">
    <property type="term" value="C:SAGA complex"/>
    <property type="evidence" value="ECO:0007669"/>
    <property type="project" value="TreeGrafter"/>
</dbReference>
<keyword evidence="4" id="KW-0804">Transcription</keyword>
<dbReference type="Pfam" id="PF10198">
    <property type="entry name" value="Ada3"/>
    <property type="match status" value="1"/>
</dbReference>
<feature type="compositionally biased region" description="Basic residues" evidence="6">
    <location>
        <begin position="169"/>
        <end position="178"/>
    </location>
</feature>
<evidence type="ECO:0000313" key="8">
    <source>
        <dbReference type="Proteomes" id="UP000620104"/>
    </source>
</evidence>
<evidence type="ECO:0000256" key="1">
    <source>
        <dbReference type="ARBA" id="ARBA00004123"/>
    </source>
</evidence>
<feature type="region of interest" description="Disordered" evidence="6">
    <location>
        <begin position="85"/>
        <end position="314"/>
    </location>
</feature>
<comment type="caution">
    <text evidence="7">The sequence shown here is derived from an EMBL/GenBank/DDBJ whole genome shotgun (WGS) entry which is preliminary data.</text>
</comment>
<reference evidence="7" key="1">
    <citation type="submission" date="2020-07" db="EMBL/GenBank/DDBJ databases">
        <title>Draft Genome Sequence of a Deep-Sea Yeast, Naganishia (Cryptococcus) liquefaciens strain N6.</title>
        <authorList>
            <person name="Han Y.W."/>
            <person name="Kajitani R."/>
            <person name="Morimoto H."/>
            <person name="Parhat M."/>
            <person name="Tsubouchi H."/>
            <person name="Bakenova O."/>
            <person name="Ogata M."/>
            <person name="Argunhan B."/>
            <person name="Aoki R."/>
            <person name="Kajiwara S."/>
            <person name="Itoh T."/>
            <person name="Iwasaki H."/>
        </authorList>
    </citation>
    <scope>NUCLEOTIDE SEQUENCE</scope>
    <source>
        <strain evidence="7">N6</strain>
    </source>
</reference>
<dbReference type="Proteomes" id="UP000620104">
    <property type="component" value="Unassembled WGS sequence"/>
</dbReference>
<feature type="compositionally biased region" description="Polar residues" evidence="6">
    <location>
        <begin position="273"/>
        <end position="289"/>
    </location>
</feature>
<dbReference type="PANTHER" id="PTHR13556">
    <property type="entry name" value="TRANSCRIPTIONAL ADAPTER 3-RELATED"/>
    <property type="match status" value="1"/>
</dbReference>
<dbReference type="GO" id="GO:0006357">
    <property type="term" value="P:regulation of transcription by RNA polymerase II"/>
    <property type="evidence" value="ECO:0007669"/>
    <property type="project" value="TreeGrafter"/>
</dbReference>
<dbReference type="OrthoDB" id="1232at2759"/>
<dbReference type="GO" id="GO:0005634">
    <property type="term" value="C:nucleus"/>
    <property type="evidence" value="ECO:0007669"/>
    <property type="project" value="UniProtKB-SubCell"/>
</dbReference>